<dbReference type="PANTHER" id="PTHR32063">
    <property type="match status" value="1"/>
</dbReference>
<feature type="transmembrane region" description="Helical" evidence="8">
    <location>
        <begin position="537"/>
        <end position="554"/>
    </location>
</feature>
<feature type="transmembrane region" description="Helical" evidence="8">
    <location>
        <begin position="873"/>
        <end position="890"/>
    </location>
</feature>
<feature type="transmembrane region" description="Helical" evidence="8">
    <location>
        <begin position="363"/>
        <end position="383"/>
    </location>
</feature>
<dbReference type="NCBIfam" id="TIGR00914">
    <property type="entry name" value="2A0601"/>
    <property type="match status" value="1"/>
</dbReference>
<dbReference type="Gene3D" id="3.30.70.1320">
    <property type="entry name" value="Multidrug efflux transporter AcrB pore domain like"/>
    <property type="match status" value="1"/>
</dbReference>
<evidence type="ECO:0000256" key="8">
    <source>
        <dbReference type="SAM" id="Phobius"/>
    </source>
</evidence>
<sequence length="1037" mass="113516">MIAAVIRWSLRNRLLVLLATLIMAAWGVWSVQQAPLDALPDLSDTQVIIRVSYPGKAPQIVEDQVTYPLTTTMLSVPGAKTVRGFSMFGDSYVYVLFDDGTDPYWARSRVLEYLSQIQSSLPPEAKASLGPDATGVGWVFEYVLTDKSGKHSLGDLRAIQDWILKYELKTVPDVSEVASVGGMVKEYQVILNPDRLRALNVTHEQVISAIQSANQEGGGSVLELGEAEYMVRTTGYLKSIDDFNQVVIASRNGVPVLLSDVASVRRGPAIRRGVAELNGEGEVAGGIIIMRSGKNALTTINAVKAKLAEVKKSLPAGVEIVPVYDRSQLIKHSVETLTHKLIEEFIVVAVVCSLFLFHFRSALVAMITLPLGILGAFIVMHYQGVSANMMSLGGIAIAIGAMVDAAIVMIENMHKVLEQWRHDHPERQPSSDDYWKIAQQAASEVGPALFCSLLIITLSFIPVFTLEAQEGKMFSPLAFTKTYSMAVAAGLGITLVPVLMGYFIRGKIPDETSNPLNRWLIRAYEPLLDKVLQWPKATLGAAGLLLVATLWPLAQLGSEFLPQIDEGDLLYMPSTLPGISSREAGRLLQQTDRLIKTIPEVQSVFGKAGRADSATDPAPLTMLETTIQFKPKSEWRPGMTMDKLISELDNTVKVPGIANVWVPPIRNRLDMLATGIKSPVGIKVNGNNLAEIEKTAEEIERIVRNVPGVTSALAERLDGGRYIDIKIDRVKAARYGVSVKELQSVVASVVGGDNIGETIEGRERYPISVRYPREMRDSLQKLRDLPVVTSSGAQVTLSELADIAITDGPPMLKSENARLSDWIYVDIRDRDLKSAVDEMQSEVSKQVKLPEGISLTWSGQYEYLERATEKLKIVLPFTLMIIFVLLYVTFSKVKDALLIMGTLPFSLIGGVWLLWLLGYNLSVAAAVGFIALAGVAAEFGVIMVLYLNQAIAKRREQLDDRTLNEAIHEGAVLRVRPKVMTVATIMAGLLPIMWGGGTGSEVMQRIAAPMIGGMITAPLLSMLVIPAVYLLTHRKKR</sequence>
<dbReference type="Gene3D" id="1.20.1640.10">
    <property type="entry name" value="Multidrug efflux transporter AcrB transmembrane domain"/>
    <property type="match status" value="2"/>
</dbReference>
<dbReference type="Gene3D" id="3.30.2090.10">
    <property type="entry name" value="Multidrug efflux transporter AcrB TolC docking domain, DN and DC subdomains"/>
    <property type="match status" value="2"/>
</dbReference>
<evidence type="ECO:0000256" key="4">
    <source>
        <dbReference type="ARBA" id="ARBA00022475"/>
    </source>
</evidence>
<name>A0ABT6EHH7_9ENTR</name>
<keyword evidence="3" id="KW-0813">Transport</keyword>
<evidence type="ECO:0000256" key="7">
    <source>
        <dbReference type="ARBA" id="ARBA00023136"/>
    </source>
</evidence>
<evidence type="ECO:0000256" key="1">
    <source>
        <dbReference type="ARBA" id="ARBA00004651"/>
    </source>
</evidence>
<evidence type="ECO:0000256" key="2">
    <source>
        <dbReference type="ARBA" id="ARBA00010942"/>
    </source>
</evidence>
<dbReference type="SUPFAM" id="SSF82866">
    <property type="entry name" value="Multidrug efflux transporter AcrB transmembrane domain"/>
    <property type="match status" value="2"/>
</dbReference>
<evidence type="ECO:0000256" key="3">
    <source>
        <dbReference type="ARBA" id="ARBA00022448"/>
    </source>
</evidence>
<organism evidence="9 10">
    <name type="scientific">Klebsiella huaxiensis</name>
    <dbReference type="NCBI Taxonomy" id="2153354"/>
    <lineage>
        <taxon>Bacteria</taxon>
        <taxon>Pseudomonadati</taxon>
        <taxon>Pseudomonadota</taxon>
        <taxon>Gammaproteobacteria</taxon>
        <taxon>Enterobacterales</taxon>
        <taxon>Enterobacteriaceae</taxon>
        <taxon>Klebsiella/Raoultella group</taxon>
        <taxon>Klebsiella</taxon>
    </lineage>
</organism>
<dbReference type="PANTHER" id="PTHR32063:SF19">
    <property type="entry name" value="CATION EFFLUX SYSTEM PROTEIN CUSA"/>
    <property type="match status" value="1"/>
</dbReference>
<evidence type="ECO:0000313" key="10">
    <source>
        <dbReference type="Proteomes" id="UP001075001"/>
    </source>
</evidence>
<dbReference type="Gene3D" id="3.30.70.1440">
    <property type="entry name" value="Multidrug efflux transporter AcrB pore domain"/>
    <property type="match status" value="1"/>
</dbReference>
<dbReference type="InterPro" id="IPR027463">
    <property type="entry name" value="AcrB_DN_DC_subdom"/>
</dbReference>
<proteinExistence type="inferred from homology"/>
<feature type="transmembrane region" description="Helical" evidence="8">
    <location>
        <begin position="445"/>
        <end position="465"/>
    </location>
</feature>
<feature type="transmembrane region" description="Helical" evidence="8">
    <location>
        <begin position="389"/>
        <end position="410"/>
    </location>
</feature>
<reference evidence="9" key="1">
    <citation type="submission" date="2023-03" db="EMBL/GenBank/DDBJ databases">
        <title>identification of new KPC variant in Klebsiella huaxiensis from the Hospital Sewage Samples in China.</title>
        <authorList>
            <person name="Wu Y."/>
        </authorList>
    </citation>
    <scope>NUCLEOTIDE SEQUENCE</scope>
    <source>
        <strain evidence="9">ZR-9</strain>
    </source>
</reference>
<dbReference type="RefSeq" id="WP_112215015.1">
    <property type="nucleotide sequence ID" value="NZ_CABGGQ010000056.1"/>
</dbReference>
<keyword evidence="6 8" id="KW-1133">Transmembrane helix</keyword>
<evidence type="ECO:0000313" key="9">
    <source>
        <dbReference type="EMBL" id="MDG1643187.1"/>
    </source>
</evidence>
<comment type="similarity">
    <text evidence="2">Belongs to the resistance-nodulation-cell division (RND) (TC 2.A.6) family.</text>
</comment>
<evidence type="ECO:0000256" key="5">
    <source>
        <dbReference type="ARBA" id="ARBA00022692"/>
    </source>
</evidence>
<keyword evidence="10" id="KW-1185">Reference proteome</keyword>
<comment type="subcellular location">
    <subcellularLocation>
        <location evidence="1">Cell membrane</location>
        <topology evidence="1">Multi-pass membrane protein</topology>
    </subcellularLocation>
</comment>
<comment type="caution">
    <text evidence="9">The sequence shown here is derived from an EMBL/GenBank/DDBJ whole genome shotgun (WGS) entry which is preliminary data.</text>
</comment>
<dbReference type="InterPro" id="IPR001036">
    <property type="entry name" value="Acrflvin-R"/>
</dbReference>
<dbReference type="Pfam" id="PF00873">
    <property type="entry name" value="ACR_tran"/>
    <property type="match status" value="1"/>
</dbReference>
<dbReference type="Proteomes" id="UP001075001">
    <property type="component" value="Unassembled WGS sequence"/>
</dbReference>
<dbReference type="SUPFAM" id="SSF82693">
    <property type="entry name" value="Multidrug efflux transporter AcrB pore domain, PN1, PN2, PC1 and PC2 subdomains"/>
    <property type="match status" value="2"/>
</dbReference>
<feature type="transmembrane region" description="Helical" evidence="8">
    <location>
        <begin position="1008"/>
        <end position="1031"/>
    </location>
</feature>
<keyword evidence="7 8" id="KW-0472">Membrane</keyword>
<dbReference type="PRINTS" id="PR00702">
    <property type="entry name" value="ACRIFLAVINRP"/>
</dbReference>
<keyword evidence="5 8" id="KW-0812">Transmembrane</keyword>
<protein>
    <submittedName>
        <fullName evidence="9">Efflux RND transporter permease subunit</fullName>
    </submittedName>
</protein>
<evidence type="ECO:0000256" key="6">
    <source>
        <dbReference type="ARBA" id="ARBA00022989"/>
    </source>
</evidence>
<dbReference type="InterPro" id="IPR004763">
    <property type="entry name" value="CusA-like"/>
</dbReference>
<dbReference type="Gene3D" id="3.30.70.1430">
    <property type="entry name" value="Multidrug efflux transporter AcrB pore domain"/>
    <property type="match status" value="2"/>
</dbReference>
<gene>
    <name evidence="9" type="ORF">OXR69_015105</name>
</gene>
<accession>A0ABT6EHH7</accession>
<keyword evidence="4" id="KW-1003">Cell membrane</keyword>
<feature type="transmembrane region" description="Helical" evidence="8">
    <location>
        <begin position="979"/>
        <end position="996"/>
    </location>
</feature>
<dbReference type="EMBL" id="JAPQEX020000001">
    <property type="protein sequence ID" value="MDG1643187.1"/>
    <property type="molecule type" value="Genomic_DNA"/>
</dbReference>
<feature type="transmembrane region" description="Helical" evidence="8">
    <location>
        <begin position="897"/>
        <end position="917"/>
    </location>
</feature>
<feature type="transmembrane region" description="Helical" evidence="8">
    <location>
        <begin position="923"/>
        <end position="947"/>
    </location>
</feature>
<feature type="transmembrane region" description="Helical" evidence="8">
    <location>
        <begin position="337"/>
        <end position="356"/>
    </location>
</feature>
<dbReference type="SUPFAM" id="SSF82714">
    <property type="entry name" value="Multidrug efflux transporter AcrB TolC docking domain, DN and DC subdomains"/>
    <property type="match status" value="2"/>
</dbReference>
<feature type="transmembrane region" description="Helical" evidence="8">
    <location>
        <begin position="485"/>
        <end position="504"/>
    </location>
</feature>